<evidence type="ECO:0000313" key="3">
    <source>
        <dbReference type="EMBL" id="NMN02561.1"/>
    </source>
</evidence>
<feature type="transmembrane region" description="Helical" evidence="2">
    <location>
        <begin position="192"/>
        <end position="216"/>
    </location>
</feature>
<keyword evidence="2" id="KW-0472">Membrane</keyword>
<evidence type="ECO:0000313" key="4">
    <source>
        <dbReference type="Proteomes" id="UP000553756"/>
    </source>
</evidence>
<feature type="compositionally biased region" description="Acidic residues" evidence="1">
    <location>
        <begin position="229"/>
        <end position="246"/>
    </location>
</feature>
<keyword evidence="2" id="KW-1133">Transmembrane helix</keyword>
<keyword evidence="4" id="KW-1185">Reference proteome</keyword>
<dbReference type="RefSeq" id="WP_172146289.1">
    <property type="nucleotide sequence ID" value="NZ_JAAIIJ010000023.1"/>
</dbReference>
<dbReference type="Gene3D" id="3.10.310.50">
    <property type="match status" value="1"/>
</dbReference>
<reference evidence="3 4" key="1">
    <citation type="submission" date="2020-02" db="EMBL/GenBank/DDBJ databases">
        <title>Characterization of phylogenetic diversity of novel bifidobacterial species isolated in Czech ZOOs.</title>
        <authorList>
            <person name="Lugli G.A."/>
            <person name="Vera N.B."/>
            <person name="Ventura M."/>
        </authorList>
    </citation>
    <scope>NUCLEOTIDE SEQUENCE [LARGE SCALE GENOMIC DNA]</scope>
    <source>
        <strain evidence="3 4">DSM 109963</strain>
    </source>
</reference>
<proteinExistence type="predicted"/>
<evidence type="ECO:0008006" key="5">
    <source>
        <dbReference type="Google" id="ProtNLM"/>
    </source>
</evidence>
<organism evidence="3 4">
    <name type="scientific">Bifidobacterium panos</name>
    <dbReference type="NCBI Taxonomy" id="2675321"/>
    <lineage>
        <taxon>Bacteria</taxon>
        <taxon>Bacillati</taxon>
        <taxon>Actinomycetota</taxon>
        <taxon>Actinomycetes</taxon>
        <taxon>Bifidobacteriales</taxon>
        <taxon>Bifidobacteriaceae</taxon>
        <taxon>Bifidobacterium</taxon>
    </lineage>
</organism>
<accession>A0ABX1T0P6</accession>
<keyword evidence="2" id="KW-0812">Transmembrane</keyword>
<comment type="caution">
    <text evidence="3">The sequence shown here is derived from an EMBL/GenBank/DDBJ whole genome shotgun (WGS) entry which is preliminary data.</text>
</comment>
<protein>
    <recommendedName>
        <fullName evidence="5">TPM domain-containing protein</fullName>
    </recommendedName>
</protein>
<gene>
    <name evidence="3" type="ORF">G1C94_1183</name>
</gene>
<feature type="transmembrane region" description="Helical" evidence="2">
    <location>
        <begin position="29"/>
        <end position="49"/>
    </location>
</feature>
<sequence>MTLQQLGTAKTGNVGEAPLTGVSRVAKRLICLILALICALWITPFAQAADALGTMTDDITDPQNLLGSNVFAVTDKVKQTKADTGVIVRLLYVDSFGETAKPVEFVTQVLESVNPKPNTVLLAVASGDGSLVVASSSNSDEWLRKESTIDALSNAAYDKLATSGEQDWSGAAIAMMDEIAKEKKTDTSSTTAMVGVIGLGATLVALVAVIVVAVMLHRRKARKGKADSADDEEAIIEESLESDESQTADSQRDEASEPIEQSDVAPEYAEQYMRQSVDQSSEEPAPAPQTDPHESD</sequence>
<dbReference type="Proteomes" id="UP000553756">
    <property type="component" value="Unassembled WGS sequence"/>
</dbReference>
<name>A0ABX1T0P6_9BIFI</name>
<evidence type="ECO:0000256" key="2">
    <source>
        <dbReference type="SAM" id="Phobius"/>
    </source>
</evidence>
<dbReference type="EMBL" id="JAAIIJ010000023">
    <property type="protein sequence ID" value="NMN02561.1"/>
    <property type="molecule type" value="Genomic_DNA"/>
</dbReference>
<feature type="region of interest" description="Disordered" evidence="1">
    <location>
        <begin position="221"/>
        <end position="296"/>
    </location>
</feature>
<evidence type="ECO:0000256" key="1">
    <source>
        <dbReference type="SAM" id="MobiDB-lite"/>
    </source>
</evidence>